<protein>
    <submittedName>
        <fullName evidence="3">Uncharacterized protein</fullName>
    </submittedName>
</protein>
<gene>
    <name evidence="3" type="ORF">A6V39_00160</name>
</gene>
<dbReference type="AlphaFoldDB" id="A0A1A9QD02"/>
<evidence type="ECO:0000256" key="2">
    <source>
        <dbReference type="SAM" id="Phobius"/>
    </source>
</evidence>
<keyword evidence="2" id="KW-0812">Transmembrane</keyword>
<accession>A0A1A9QD02</accession>
<feature type="compositionally biased region" description="Low complexity" evidence="1">
    <location>
        <begin position="67"/>
        <end position="98"/>
    </location>
</feature>
<organism evidence="3 4">
    <name type="scientific">Candidatus Mycoplasma haematobovis</name>
    <dbReference type="NCBI Taxonomy" id="432608"/>
    <lineage>
        <taxon>Bacteria</taxon>
        <taxon>Bacillati</taxon>
        <taxon>Mycoplasmatota</taxon>
        <taxon>Mollicutes</taxon>
        <taxon>Mycoplasmataceae</taxon>
        <taxon>Mycoplasma</taxon>
    </lineage>
</organism>
<comment type="caution">
    <text evidence="3">The sequence shown here is derived from an EMBL/GenBank/DDBJ whole genome shotgun (WGS) entry which is preliminary data.</text>
</comment>
<feature type="transmembrane region" description="Helical" evidence="2">
    <location>
        <begin position="6"/>
        <end position="27"/>
    </location>
</feature>
<proteinExistence type="predicted"/>
<dbReference type="EMBL" id="LWUJ01000010">
    <property type="protein sequence ID" value="OAL10462.1"/>
    <property type="molecule type" value="Genomic_DNA"/>
</dbReference>
<evidence type="ECO:0000313" key="3">
    <source>
        <dbReference type="EMBL" id="OAL10462.1"/>
    </source>
</evidence>
<evidence type="ECO:0000256" key="1">
    <source>
        <dbReference type="SAM" id="MobiDB-lite"/>
    </source>
</evidence>
<dbReference type="RefSeq" id="WP_187149695.1">
    <property type="nucleotide sequence ID" value="NZ_LWUJ01000010.1"/>
</dbReference>
<keyword evidence="2" id="KW-1133">Transmembrane helix</keyword>
<name>A0A1A9QD02_9MOLU</name>
<sequence length="106" mass="10754">MNLKTSLFALLGVSTVGGGVAGGYYLFKPDTNAIKQSSINQKDTVAIDSESGTSKDDLTALQPKTPASTTLQNQQSNSQAQLPSGGSPASPSNINPSPENAGTLTG</sequence>
<keyword evidence="2" id="KW-0472">Membrane</keyword>
<dbReference type="STRING" id="432608.A6V39_00160"/>
<evidence type="ECO:0000313" key="4">
    <source>
        <dbReference type="Proteomes" id="UP000077623"/>
    </source>
</evidence>
<reference evidence="4" key="1">
    <citation type="submission" date="2016-04" db="EMBL/GenBank/DDBJ databases">
        <authorList>
            <person name="Quiroz-Castaneda R.E."/>
            <person name="Martinez-Ocampo F."/>
        </authorList>
    </citation>
    <scope>NUCLEOTIDE SEQUENCE [LARGE SCALE GENOMIC DNA]</scope>
    <source>
        <strain evidence="4">INIFAP01</strain>
    </source>
</reference>
<dbReference type="Proteomes" id="UP000077623">
    <property type="component" value="Unassembled WGS sequence"/>
</dbReference>
<keyword evidence="4" id="KW-1185">Reference proteome</keyword>
<feature type="region of interest" description="Disordered" evidence="1">
    <location>
        <begin position="45"/>
        <end position="106"/>
    </location>
</feature>